<protein>
    <submittedName>
        <fullName evidence="1">Uncharacterized protein</fullName>
    </submittedName>
</protein>
<gene>
    <name evidence="1" type="ORF">E5329_22975</name>
</gene>
<accession>A0AC61RPT0</accession>
<dbReference type="EMBL" id="SRYA01000072">
    <property type="protein sequence ID" value="TGY91060.1"/>
    <property type="molecule type" value="Genomic_DNA"/>
</dbReference>
<proteinExistence type="predicted"/>
<organism evidence="1 2">
    <name type="scientific">Petralouisia muris</name>
    <dbReference type="NCBI Taxonomy" id="3032872"/>
    <lineage>
        <taxon>Bacteria</taxon>
        <taxon>Bacillati</taxon>
        <taxon>Bacillota</taxon>
        <taxon>Clostridia</taxon>
        <taxon>Lachnospirales</taxon>
        <taxon>Lachnospiraceae</taxon>
        <taxon>Petralouisia</taxon>
    </lineage>
</organism>
<dbReference type="Proteomes" id="UP000304953">
    <property type="component" value="Unassembled WGS sequence"/>
</dbReference>
<name>A0AC61RPT0_9FIRM</name>
<keyword evidence="2" id="KW-1185">Reference proteome</keyword>
<evidence type="ECO:0000313" key="2">
    <source>
        <dbReference type="Proteomes" id="UP000304953"/>
    </source>
</evidence>
<comment type="caution">
    <text evidence="1">The sequence shown here is derived from an EMBL/GenBank/DDBJ whole genome shotgun (WGS) entry which is preliminary data.</text>
</comment>
<reference evidence="1" key="1">
    <citation type="submission" date="2019-04" db="EMBL/GenBank/DDBJ databases">
        <title>Microbes associate with the intestines of laboratory mice.</title>
        <authorList>
            <person name="Navarre W."/>
            <person name="Wong E."/>
            <person name="Huang K."/>
            <person name="Tropini C."/>
            <person name="Ng K."/>
            <person name="Yu B."/>
        </authorList>
    </citation>
    <scope>NUCLEOTIDE SEQUENCE</scope>
    <source>
        <strain evidence="1">NM01_1-7b</strain>
    </source>
</reference>
<evidence type="ECO:0000313" key="1">
    <source>
        <dbReference type="EMBL" id="TGY91060.1"/>
    </source>
</evidence>
<sequence>MAETRQAASLKSIEELKQKLGVPDAVFEGTKAANGWKSGRQVDEQEFKEACEAFRKAPVNGSMEDKEAKG</sequence>